<protein>
    <submittedName>
        <fullName evidence="2">Uncharacterized protein</fullName>
    </submittedName>
</protein>
<evidence type="ECO:0000313" key="2">
    <source>
        <dbReference type="EMBL" id="MPN43967.1"/>
    </source>
</evidence>
<feature type="transmembrane region" description="Helical" evidence="1">
    <location>
        <begin position="105"/>
        <end position="122"/>
    </location>
</feature>
<keyword evidence="1" id="KW-0472">Membrane</keyword>
<dbReference type="Pfam" id="PF19700">
    <property type="entry name" value="DUF6198"/>
    <property type="match status" value="1"/>
</dbReference>
<proteinExistence type="predicted"/>
<dbReference type="EMBL" id="VSSQ01102730">
    <property type="protein sequence ID" value="MPN43967.1"/>
    <property type="molecule type" value="Genomic_DNA"/>
</dbReference>
<accession>A0A645HY77</accession>
<gene>
    <name evidence="2" type="ORF">SDC9_191528</name>
</gene>
<dbReference type="PANTHER" id="PTHR40078:SF1">
    <property type="entry name" value="INTEGRAL MEMBRANE PROTEIN"/>
    <property type="match status" value="1"/>
</dbReference>
<sequence length="160" mass="18157">MASYLIYIALQMILLGKKFRWIDLTQLLFSVLFAYFVDFTKVLLGDFRIPTYPGQLLMLGISMLLISIGVVLYVNVNLINMPMEALTVAVRDRLFPKRTFSDVKIMLDTTVVTTAILLSFLFLKNVSGVREGTVLSALLVGRIMKVIHPIIVPRLRKICF</sequence>
<reference evidence="2" key="1">
    <citation type="submission" date="2019-08" db="EMBL/GenBank/DDBJ databases">
        <authorList>
            <person name="Kucharzyk K."/>
            <person name="Murdoch R.W."/>
            <person name="Higgins S."/>
            <person name="Loffler F."/>
        </authorList>
    </citation>
    <scope>NUCLEOTIDE SEQUENCE</scope>
</reference>
<dbReference type="AlphaFoldDB" id="A0A645HY77"/>
<evidence type="ECO:0000256" key="1">
    <source>
        <dbReference type="SAM" id="Phobius"/>
    </source>
</evidence>
<feature type="transmembrane region" description="Helical" evidence="1">
    <location>
        <begin position="21"/>
        <end position="37"/>
    </location>
</feature>
<organism evidence="2">
    <name type="scientific">bioreactor metagenome</name>
    <dbReference type="NCBI Taxonomy" id="1076179"/>
    <lineage>
        <taxon>unclassified sequences</taxon>
        <taxon>metagenomes</taxon>
        <taxon>ecological metagenomes</taxon>
    </lineage>
</organism>
<feature type="transmembrane region" description="Helical" evidence="1">
    <location>
        <begin position="57"/>
        <end position="76"/>
    </location>
</feature>
<keyword evidence="1" id="KW-1133">Transmembrane helix</keyword>
<dbReference type="PANTHER" id="PTHR40078">
    <property type="entry name" value="INTEGRAL MEMBRANE PROTEIN-RELATED"/>
    <property type="match status" value="1"/>
</dbReference>
<name>A0A645HY77_9ZZZZ</name>
<comment type="caution">
    <text evidence="2">The sequence shown here is derived from an EMBL/GenBank/DDBJ whole genome shotgun (WGS) entry which is preliminary data.</text>
</comment>
<dbReference type="InterPro" id="IPR038750">
    <property type="entry name" value="YczE/YyaS-like"/>
</dbReference>
<keyword evidence="1" id="KW-0812">Transmembrane</keyword>